<evidence type="ECO:0000256" key="1">
    <source>
        <dbReference type="SAM" id="MobiDB-lite"/>
    </source>
</evidence>
<name>A0A238Y836_9RHOB</name>
<keyword evidence="3" id="KW-1185">Reference proteome</keyword>
<organism evidence="2 3">
    <name type="scientific">Puniceibacterium sediminis</name>
    <dbReference type="NCBI Taxonomy" id="1608407"/>
    <lineage>
        <taxon>Bacteria</taxon>
        <taxon>Pseudomonadati</taxon>
        <taxon>Pseudomonadota</taxon>
        <taxon>Alphaproteobacteria</taxon>
        <taxon>Rhodobacterales</taxon>
        <taxon>Paracoccaceae</taxon>
        <taxon>Puniceibacterium</taxon>
    </lineage>
</organism>
<evidence type="ECO:0000313" key="2">
    <source>
        <dbReference type="EMBL" id="SNR67257.1"/>
    </source>
</evidence>
<dbReference type="EMBL" id="FZNN01000015">
    <property type="protein sequence ID" value="SNR67257.1"/>
    <property type="molecule type" value="Genomic_DNA"/>
</dbReference>
<dbReference type="Proteomes" id="UP000198417">
    <property type="component" value="Unassembled WGS sequence"/>
</dbReference>
<feature type="region of interest" description="Disordered" evidence="1">
    <location>
        <begin position="180"/>
        <end position="199"/>
    </location>
</feature>
<proteinExistence type="predicted"/>
<accession>A0A238Y836</accession>
<reference evidence="2 3" key="1">
    <citation type="submission" date="2017-06" db="EMBL/GenBank/DDBJ databases">
        <authorList>
            <person name="Kim H.J."/>
            <person name="Triplett B.A."/>
        </authorList>
    </citation>
    <scope>NUCLEOTIDE SEQUENCE [LARGE SCALE GENOMIC DNA]</scope>
    <source>
        <strain evidence="2 3">DSM 29052</strain>
    </source>
</reference>
<feature type="region of interest" description="Disordered" evidence="1">
    <location>
        <begin position="21"/>
        <end position="91"/>
    </location>
</feature>
<dbReference type="AlphaFoldDB" id="A0A238Y836"/>
<sequence length="199" mass="22724">MLLLKFRRRSCSLFVPYSASRNNPRSCLRSTPRWKRRSDCRSKDRGNQQDSGQCSHIRPAQKLRKDERNNHIRRGVQGQQNDPVPECRRAGNATSFEGASTKYFPSQPNRALLATKNTLPGPGLYASGKRNKKSALVVWIMARHLLISQDWTAKLAGARPETCGFHLRWWKVRKAQTWTLPGDSSPEEGAPLTSRGWRR</sequence>
<feature type="compositionally biased region" description="Basic and acidic residues" evidence="1">
    <location>
        <begin position="37"/>
        <end position="47"/>
    </location>
</feature>
<protein>
    <submittedName>
        <fullName evidence="2">Uncharacterized protein</fullName>
    </submittedName>
</protein>
<gene>
    <name evidence="2" type="ORF">SAMN06265370_11555</name>
</gene>
<evidence type="ECO:0000313" key="3">
    <source>
        <dbReference type="Proteomes" id="UP000198417"/>
    </source>
</evidence>